<sequence length="80" mass="8855">MHSSWYYVSRIIALEALLKRCIGVVDANRDASVQTGFPKLLVSRNERSAGGGAAPPRRKKRACTYTFAKEKRDPVTTSPC</sequence>
<evidence type="ECO:0000313" key="1">
    <source>
        <dbReference type="EMBL" id="GBP04145.1"/>
    </source>
</evidence>
<dbReference type="AlphaFoldDB" id="A0A4C1SQ89"/>
<organism evidence="1 2">
    <name type="scientific">Eumeta variegata</name>
    <name type="common">Bagworm moth</name>
    <name type="synonym">Eumeta japonica</name>
    <dbReference type="NCBI Taxonomy" id="151549"/>
    <lineage>
        <taxon>Eukaryota</taxon>
        <taxon>Metazoa</taxon>
        <taxon>Ecdysozoa</taxon>
        <taxon>Arthropoda</taxon>
        <taxon>Hexapoda</taxon>
        <taxon>Insecta</taxon>
        <taxon>Pterygota</taxon>
        <taxon>Neoptera</taxon>
        <taxon>Endopterygota</taxon>
        <taxon>Lepidoptera</taxon>
        <taxon>Glossata</taxon>
        <taxon>Ditrysia</taxon>
        <taxon>Tineoidea</taxon>
        <taxon>Psychidae</taxon>
        <taxon>Oiketicinae</taxon>
        <taxon>Eumeta</taxon>
    </lineage>
</organism>
<dbReference type="EMBL" id="BGZK01000012">
    <property type="protein sequence ID" value="GBP04145.1"/>
    <property type="molecule type" value="Genomic_DNA"/>
</dbReference>
<evidence type="ECO:0000313" key="2">
    <source>
        <dbReference type="Proteomes" id="UP000299102"/>
    </source>
</evidence>
<comment type="caution">
    <text evidence="1">The sequence shown here is derived from an EMBL/GenBank/DDBJ whole genome shotgun (WGS) entry which is preliminary data.</text>
</comment>
<keyword evidence="2" id="KW-1185">Reference proteome</keyword>
<accession>A0A4C1SQ89</accession>
<protein>
    <submittedName>
        <fullName evidence="1">Uncharacterized protein</fullName>
    </submittedName>
</protein>
<dbReference type="Proteomes" id="UP000299102">
    <property type="component" value="Unassembled WGS sequence"/>
</dbReference>
<name>A0A4C1SQ89_EUMVA</name>
<reference evidence="1 2" key="1">
    <citation type="journal article" date="2019" name="Commun. Biol.">
        <title>The bagworm genome reveals a unique fibroin gene that provides high tensile strength.</title>
        <authorList>
            <person name="Kono N."/>
            <person name="Nakamura H."/>
            <person name="Ohtoshi R."/>
            <person name="Tomita M."/>
            <person name="Numata K."/>
            <person name="Arakawa K."/>
        </authorList>
    </citation>
    <scope>NUCLEOTIDE SEQUENCE [LARGE SCALE GENOMIC DNA]</scope>
</reference>
<gene>
    <name evidence="1" type="ORF">EVAR_74866_1</name>
</gene>
<proteinExistence type="predicted"/>